<comment type="subcellular location">
    <subcellularLocation>
        <location evidence="1">Nucleus</location>
    </subcellularLocation>
</comment>
<dbReference type="InterPro" id="IPR037382">
    <property type="entry name" value="Rsc/polybromo"/>
</dbReference>
<keyword evidence="6" id="KW-0804">Transcription</keyword>
<keyword evidence="5 8" id="KW-0103">Bromodomain</keyword>
<evidence type="ECO:0000256" key="8">
    <source>
        <dbReference type="PROSITE-ProRule" id="PRU00035"/>
    </source>
</evidence>
<feature type="region of interest" description="Disordered" evidence="9">
    <location>
        <begin position="140"/>
        <end position="219"/>
    </location>
</feature>
<name>A0ABP0EAV8_9ASCO</name>
<evidence type="ECO:0000256" key="3">
    <source>
        <dbReference type="ARBA" id="ARBA00022853"/>
    </source>
</evidence>
<evidence type="ECO:0000256" key="9">
    <source>
        <dbReference type="SAM" id="MobiDB-lite"/>
    </source>
</evidence>
<keyword evidence="4" id="KW-0805">Transcription regulation</keyword>
<feature type="compositionally biased region" description="Polar residues" evidence="9">
    <location>
        <begin position="8"/>
        <end position="24"/>
    </location>
</feature>
<feature type="domain" description="Bromo" evidence="10">
    <location>
        <begin position="245"/>
        <end position="323"/>
    </location>
</feature>
<evidence type="ECO:0000256" key="7">
    <source>
        <dbReference type="ARBA" id="ARBA00023242"/>
    </source>
</evidence>
<dbReference type="Pfam" id="PF00439">
    <property type="entry name" value="Bromodomain"/>
    <property type="match status" value="2"/>
</dbReference>
<feature type="region of interest" description="Disordered" evidence="9">
    <location>
        <begin position="371"/>
        <end position="462"/>
    </location>
</feature>
<feature type="region of interest" description="Disordered" evidence="9">
    <location>
        <begin position="657"/>
        <end position="677"/>
    </location>
</feature>
<evidence type="ECO:0000313" key="12">
    <source>
        <dbReference type="Proteomes" id="UP001497600"/>
    </source>
</evidence>
<organism evidence="11 12">
    <name type="scientific">[Candida] anglica</name>
    <dbReference type="NCBI Taxonomy" id="148631"/>
    <lineage>
        <taxon>Eukaryota</taxon>
        <taxon>Fungi</taxon>
        <taxon>Dikarya</taxon>
        <taxon>Ascomycota</taxon>
        <taxon>Saccharomycotina</taxon>
        <taxon>Pichiomycetes</taxon>
        <taxon>Debaryomycetaceae</taxon>
        <taxon>Kurtzmaniella</taxon>
    </lineage>
</organism>
<gene>
    <name evidence="11" type="ORF">CAAN4_B12420</name>
</gene>
<evidence type="ECO:0000256" key="5">
    <source>
        <dbReference type="ARBA" id="ARBA00023117"/>
    </source>
</evidence>
<accession>A0ABP0EAV8</accession>
<dbReference type="PRINTS" id="PR00503">
    <property type="entry name" value="BROMODOMAIN"/>
</dbReference>
<reference evidence="11 12" key="1">
    <citation type="submission" date="2024-01" db="EMBL/GenBank/DDBJ databases">
        <authorList>
            <consortium name="Genoscope - CEA"/>
            <person name="William W."/>
        </authorList>
    </citation>
    <scope>NUCLEOTIDE SEQUENCE [LARGE SCALE GENOMIC DNA]</scope>
    <source>
        <strain evidence="11 12">29B2s-10</strain>
    </source>
</reference>
<evidence type="ECO:0000256" key="2">
    <source>
        <dbReference type="ARBA" id="ARBA00022737"/>
    </source>
</evidence>
<feature type="region of interest" description="Disordered" evidence="9">
    <location>
        <begin position="599"/>
        <end position="625"/>
    </location>
</feature>
<feature type="compositionally biased region" description="Acidic residues" evidence="9">
    <location>
        <begin position="155"/>
        <end position="188"/>
    </location>
</feature>
<feature type="compositionally biased region" description="Polar residues" evidence="9">
    <location>
        <begin position="428"/>
        <end position="449"/>
    </location>
</feature>
<evidence type="ECO:0000256" key="6">
    <source>
        <dbReference type="ARBA" id="ARBA00023163"/>
    </source>
</evidence>
<protein>
    <recommendedName>
        <fullName evidence="10">Bromo domain-containing protein</fullName>
    </recommendedName>
</protein>
<dbReference type="SUPFAM" id="SSF47370">
    <property type="entry name" value="Bromodomain"/>
    <property type="match status" value="2"/>
</dbReference>
<keyword evidence="12" id="KW-1185">Reference proteome</keyword>
<evidence type="ECO:0000256" key="4">
    <source>
        <dbReference type="ARBA" id="ARBA00023015"/>
    </source>
</evidence>
<keyword evidence="2" id="KW-0677">Repeat</keyword>
<evidence type="ECO:0000256" key="1">
    <source>
        <dbReference type="ARBA" id="ARBA00004123"/>
    </source>
</evidence>
<dbReference type="InterPro" id="IPR036427">
    <property type="entry name" value="Bromodomain-like_sf"/>
</dbReference>
<sequence length="700" mass="78967">MAKRKASTGLTAASKRQSKAVNAATTTTTKTTSKRSLESFCSSVLDEVSELKDEDDGRTLIDPFVKLPSKKLYPDYYTIIKQPITMTDIQKKNSRGKYATLREFEADFELLYNNAAKYNDPESWLVTDAQRVLDTVREKVREAEEHGHSDVKVEEQEEEENVGDEEEEEVEEEAEEEEEEEEDNDDIVDTPAPVEIVKKRVGRKKKEETTSQEATTGAPQPITFNSLVATTTGVLERVRDFEFPELGVLSAPFLDDIDRDEYPDYFAVIKSPTSINRVLNSVQKKNYFNPKRSMRENLETFERDVKLIWSNAQIYNDPSSLIHQDSQKLNDKFEEEMKKVWDRLDEEKLKLRIKKKEPKLVLKLAAGDKERRGRKRKVVVPPAESVESTETVKPEDHEDPMDLDQEAEDGEGDDEEQEGVELKASVGATGTSLKAEVSTTLSGRSSLVSRNEPGKTANPADLSKKDSFIQQVSVCSSTTYVHQLQSNGALSNSQPIATFTEFQQAKKLLFPAHPVVPMATLFEYKFPTEGFSNSNYAVTLPQDGNVPGSLVTFKVSLHELFYQLKKPDLLNNQGFISSTSDEEFQCRLFLNDEEVNTGGEVYEDHPVDDSEGSESGETATPATGEDPLLNFQYELKLSHGLNVLSFEIKVAPSLSKKLKRDDKSNAGEEEVGRHTRHQLQQIKMSWDVEKVNILINNNVY</sequence>
<dbReference type="PANTHER" id="PTHR16062">
    <property type="entry name" value="SWI/SNF-RELATED"/>
    <property type="match status" value="1"/>
</dbReference>
<evidence type="ECO:0000313" key="11">
    <source>
        <dbReference type="EMBL" id="CAK7897988.1"/>
    </source>
</evidence>
<feature type="compositionally biased region" description="Basic and acidic residues" evidence="9">
    <location>
        <begin position="659"/>
        <end position="673"/>
    </location>
</feature>
<dbReference type="InterPro" id="IPR001487">
    <property type="entry name" value="Bromodomain"/>
</dbReference>
<proteinExistence type="predicted"/>
<feature type="region of interest" description="Disordered" evidence="9">
    <location>
        <begin position="1"/>
        <end position="34"/>
    </location>
</feature>
<dbReference type="CDD" id="cd04369">
    <property type="entry name" value="Bromodomain"/>
    <property type="match status" value="2"/>
</dbReference>
<keyword evidence="3" id="KW-0156">Chromatin regulator</keyword>
<feature type="compositionally biased region" description="Basic and acidic residues" evidence="9">
    <location>
        <begin position="140"/>
        <end position="154"/>
    </location>
</feature>
<dbReference type="PROSITE" id="PS50014">
    <property type="entry name" value="BROMODOMAIN_2"/>
    <property type="match status" value="2"/>
</dbReference>
<feature type="domain" description="Bromo" evidence="10">
    <location>
        <begin position="56"/>
        <end position="126"/>
    </location>
</feature>
<keyword evidence="7" id="KW-0539">Nucleus</keyword>
<feature type="compositionally biased region" description="Acidic residues" evidence="9">
    <location>
        <begin position="397"/>
        <end position="419"/>
    </location>
</feature>
<dbReference type="Proteomes" id="UP001497600">
    <property type="component" value="Chromosome B"/>
</dbReference>
<dbReference type="EMBL" id="OZ004254">
    <property type="protein sequence ID" value="CAK7897988.1"/>
    <property type="molecule type" value="Genomic_DNA"/>
</dbReference>
<dbReference type="PANTHER" id="PTHR16062:SF22">
    <property type="entry name" value="HISTONE-LYSINE N-METHYLTRANSFERASE ASH1L"/>
    <property type="match status" value="1"/>
</dbReference>
<dbReference type="SMART" id="SM00297">
    <property type="entry name" value="BROMO"/>
    <property type="match status" value="2"/>
</dbReference>
<evidence type="ECO:0000259" key="10">
    <source>
        <dbReference type="PROSITE" id="PS50014"/>
    </source>
</evidence>
<dbReference type="Gene3D" id="1.20.920.10">
    <property type="entry name" value="Bromodomain-like"/>
    <property type="match status" value="2"/>
</dbReference>